<name>A0A2N4U0J5_9BURK</name>
<evidence type="ECO:0000313" key="3">
    <source>
        <dbReference type="Proteomes" id="UP000234190"/>
    </source>
</evidence>
<evidence type="ECO:0000313" key="2">
    <source>
        <dbReference type="EMBL" id="PLC48546.1"/>
    </source>
</evidence>
<feature type="region of interest" description="Disordered" evidence="1">
    <location>
        <begin position="1"/>
        <end position="73"/>
    </location>
</feature>
<organism evidence="2 3">
    <name type="scientific">Pollutimonas subterranea</name>
    <dbReference type="NCBI Taxonomy" id="2045210"/>
    <lineage>
        <taxon>Bacteria</taxon>
        <taxon>Pseudomonadati</taxon>
        <taxon>Pseudomonadota</taxon>
        <taxon>Betaproteobacteria</taxon>
        <taxon>Burkholderiales</taxon>
        <taxon>Alcaligenaceae</taxon>
        <taxon>Pollutimonas</taxon>
    </lineage>
</organism>
<comment type="caution">
    <text evidence="2">The sequence shown here is derived from an EMBL/GenBank/DDBJ whole genome shotgun (WGS) entry which is preliminary data.</text>
</comment>
<reference evidence="2 3" key="1">
    <citation type="submission" date="2017-10" db="EMBL/GenBank/DDBJ databases">
        <title>Two draft genome sequences of Pusillimonas sp. strains isolated from a nitrate- and radionuclide-contaminated groundwater in Russia.</title>
        <authorList>
            <person name="Grouzdev D.S."/>
            <person name="Tourova T.P."/>
            <person name="Goeva M.A."/>
            <person name="Babich T.L."/>
            <person name="Sokolova D.S."/>
            <person name="Abdullin R."/>
            <person name="Poltaraus A.B."/>
            <person name="Toshchakov S.V."/>
            <person name="Nazina T.N."/>
        </authorList>
    </citation>
    <scope>NUCLEOTIDE SEQUENCE [LARGE SCALE GENOMIC DNA]</scope>
    <source>
        <strain evidence="2 3">JR1/69-3-13</strain>
    </source>
</reference>
<dbReference type="AlphaFoldDB" id="A0A2N4U0J5"/>
<evidence type="ECO:0000256" key="1">
    <source>
        <dbReference type="SAM" id="MobiDB-lite"/>
    </source>
</evidence>
<feature type="compositionally biased region" description="Polar residues" evidence="1">
    <location>
        <begin position="63"/>
        <end position="73"/>
    </location>
</feature>
<accession>A0A2N4U0J5</accession>
<dbReference type="EMBL" id="PDNW01000019">
    <property type="protein sequence ID" value="PLC48546.1"/>
    <property type="molecule type" value="Genomic_DNA"/>
</dbReference>
<keyword evidence="3" id="KW-1185">Reference proteome</keyword>
<proteinExistence type="predicted"/>
<sequence>MGGQARRRWFGAQGAESGHASWPPQRHPGGVNSMSSADEEQVASIGSDGRKNARIPGAVPKTSRLQNQSQNVQ</sequence>
<gene>
    <name evidence="2" type="ORF">CR159_17875</name>
</gene>
<dbReference type="Proteomes" id="UP000234190">
    <property type="component" value="Unassembled WGS sequence"/>
</dbReference>
<protein>
    <submittedName>
        <fullName evidence="2">Uncharacterized protein</fullName>
    </submittedName>
</protein>